<proteinExistence type="predicted"/>
<keyword evidence="2" id="KW-0472">Membrane</keyword>
<keyword evidence="2" id="KW-1133">Transmembrane helix</keyword>
<feature type="transmembrane region" description="Helical" evidence="2">
    <location>
        <begin position="55"/>
        <end position="81"/>
    </location>
</feature>
<keyword evidence="4" id="KW-1185">Reference proteome</keyword>
<organism evidence="3 4">
    <name type="scientific">Solanum commersonii</name>
    <name type="common">Commerson's wild potato</name>
    <name type="synonym">Commerson's nightshade</name>
    <dbReference type="NCBI Taxonomy" id="4109"/>
    <lineage>
        <taxon>Eukaryota</taxon>
        <taxon>Viridiplantae</taxon>
        <taxon>Streptophyta</taxon>
        <taxon>Embryophyta</taxon>
        <taxon>Tracheophyta</taxon>
        <taxon>Spermatophyta</taxon>
        <taxon>Magnoliopsida</taxon>
        <taxon>eudicotyledons</taxon>
        <taxon>Gunneridae</taxon>
        <taxon>Pentapetalae</taxon>
        <taxon>asterids</taxon>
        <taxon>lamiids</taxon>
        <taxon>Solanales</taxon>
        <taxon>Solanaceae</taxon>
        <taxon>Solanoideae</taxon>
        <taxon>Solaneae</taxon>
        <taxon>Solanum</taxon>
    </lineage>
</organism>
<evidence type="ECO:0000313" key="3">
    <source>
        <dbReference type="EMBL" id="KAG5602433.1"/>
    </source>
</evidence>
<reference evidence="3 4" key="1">
    <citation type="submission" date="2020-09" db="EMBL/GenBank/DDBJ databases">
        <title>De no assembly of potato wild relative species, Solanum commersonii.</title>
        <authorList>
            <person name="Cho K."/>
        </authorList>
    </citation>
    <scope>NUCLEOTIDE SEQUENCE [LARGE SCALE GENOMIC DNA]</scope>
    <source>
        <strain evidence="3">LZ3.2</strain>
        <tissue evidence="3">Leaf</tissue>
    </source>
</reference>
<evidence type="ECO:0000313" key="4">
    <source>
        <dbReference type="Proteomes" id="UP000824120"/>
    </source>
</evidence>
<evidence type="ECO:0000256" key="2">
    <source>
        <dbReference type="SAM" id="Phobius"/>
    </source>
</evidence>
<name>A0A9J5YPN6_SOLCO</name>
<protein>
    <submittedName>
        <fullName evidence="3">Uncharacterized protein</fullName>
    </submittedName>
</protein>
<dbReference type="EMBL" id="JACXVP010000006">
    <property type="protein sequence ID" value="KAG5602433.1"/>
    <property type="molecule type" value="Genomic_DNA"/>
</dbReference>
<comment type="caution">
    <text evidence="3">The sequence shown here is derived from an EMBL/GenBank/DDBJ whole genome shotgun (WGS) entry which is preliminary data.</text>
</comment>
<accession>A0A9J5YPN6</accession>
<feature type="region of interest" description="Disordered" evidence="1">
    <location>
        <begin position="26"/>
        <end position="47"/>
    </location>
</feature>
<dbReference type="AlphaFoldDB" id="A0A9J5YPN6"/>
<keyword evidence="2" id="KW-0812">Transmembrane</keyword>
<gene>
    <name evidence="3" type="ORF">H5410_033803</name>
</gene>
<dbReference type="Proteomes" id="UP000824120">
    <property type="component" value="Chromosome 6"/>
</dbReference>
<evidence type="ECO:0000256" key="1">
    <source>
        <dbReference type="SAM" id="MobiDB-lite"/>
    </source>
</evidence>
<sequence length="89" mass="10127">MTRTRSMASLQKVPISLSASLEVELLSSDSSENDQPRPRRRRSPRRPTLFFQKPSLILIAFLGTGAQDVICLVLKMTHYIWPSDKPRTT</sequence>